<keyword evidence="2" id="KW-0813">Transport</keyword>
<dbReference type="OrthoDB" id="6500128at2759"/>
<dbReference type="Pfam" id="PF00005">
    <property type="entry name" value="ABC_tran"/>
    <property type="match status" value="2"/>
</dbReference>
<feature type="transmembrane region" description="Helical" evidence="9">
    <location>
        <begin position="352"/>
        <end position="382"/>
    </location>
</feature>
<dbReference type="SUPFAM" id="SSF90123">
    <property type="entry name" value="ABC transporter transmembrane region"/>
    <property type="match status" value="2"/>
</dbReference>
<feature type="domain" description="ABC transporter" evidence="10">
    <location>
        <begin position="454"/>
        <end position="676"/>
    </location>
</feature>
<dbReference type="InterPro" id="IPR003439">
    <property type="entry name" value="ABC_transporter-like_ATP-bd"/>
</dbReference>
<evidence type="ECO:0000256" key="3">
    <source>
        <dbReference type="ARBA" id="ARBA00022692"/>
    </source>
</evidence>
<proteinExistence type="predicted"/>
<feature type="transmembrane region" description="Helical" evidence="9">
    <location>
        <begin position="224"/>
        <end position="247"/>
    </location>
</feature>
<dbReference type="InterPro" id="IPR044726">
    <property type="entry name" value="ABCC_6TM_D2"/>
</dbReference>
<comment type="caution">
    <text evidence="12">The sequence shown here is derived from an EMBL/GenBank/DDBJ whole genome shotgun (WGS) entry which is preliminary data.</text>
</comment>
<dbReference type="SUPFAM" id="SSF52540">
    <property type="entry name" value="P-loop containing nucleoside triphosphate hydrolases"/>
    <property type="match status" value="2"/>
</dbReference>
<accession>A0A1R0GNI8</accession>
<dbReference type="PROSITE" id="PS50893">
    <property type="entry name" value="ABC_TRANSPORTER_2"/>
    <property type="match status" value="2"/>
</dbReference>
<evidence type="ECO:0000256" key="4">
    <source>
        <dbReference type="ARBA" id="ARBA00022737"/>
    </source>
</evidence>
<dbReference type="GO" id="GO:0140359">
    <property type="term" value="F:ABC-type transporter activity"/>
    <property type="evidence" value="ECO:0007669"/>
    <property type="project" value="InterPro"/>
</dbReference>
<evidence type="ECO:0000259" key="11">
    <source>
        <dbReference type="PROSITE" id="PS50929"/>
    </source>
</evidence>
<feature type="transmembrane region" description="Helical" evidence="9">
    <location>
        <begin position="868"/>
        <end position="887"/>
    </location>
</feature>
<dbReference type="CDD" id="cd03250">
    <property type="entry name" value="ABCC_MRP_domain1"/>
    <property type="match status" value="1"/>
</dbReference>
<dbReference type="PROSITE" id="PS50929">
    <property type="entry name" value="ABC_TM1F"/>
    <property type="match status" value="2"/>
</dbReference>
<dbReference type="InterPro" id="IPR017871">
    <property type="entry name" value="ABC_transporter-like_CS"/>
</dbReference>
<feature type="domain" description="ABC transmembrane type-1" evidence="11">
    <location>
        <begin position="747"/>
        <end position="1036"/>
    </location>
</feature>
<feature type="domain" description="ABC transmembrane type-1" evidence="11">
    <location>
        <begin position="95"/>
        <end position="379"/>
    </location>
</feature>
<reference evidence="12 13" key="1">
    <citation type="journal article" date="2016" name="Mol. Biol. Evol.">
        <title>Genome-Wide Survey of Gut Fungi (Harpellales) Reveals the First Horizontally Transferred Ubiquitin Gene from a Mosquito Host.</title>
        <authorList>
            <person name="Wang Y."/>
            <person name="White M.M."/>
            <person name="Kvist S."/>
            <person name="Moncalvo J.M."/>
        </authorList>
    </citation>
    <scope>NUCLEOTIDE SEQUENCE [LARGE SCALE GENOMIC DNA]</scope>
    <source>
        <strain evidence="12 13">ALG-7-W6</strain>
    </source>
</reference>
<dbReference type="GO" id="GO:0016887">
    <property type="term" value="F:ATP hydrolysis activity"/>
    <property type="evidence" value="ECO:0007669"/>
    <property type="project" value="InterPro"/>
</dbReference>
<dbReference type="InterPro" id="IPR003593">
    <property type="entry name" value="AAA+_ATPase"/>
</dbReference>
<evidence type="ECO:0000259" key="10">
    <source>
        <dbReference type="PROSITE" id="PS50893"/>
    </source>
</evidence>
<evidence type="ECO:0000256" key="6">
    <source>
        <dbReference type="ARBA" id="ARBA00022840"/>
    </source>
</evidence>
<dbReference type="FunFam" id="3.40.50.300:FF:000163">
    <property type="entry name" value="Multidrug resistance-associated protein member 4"/>
    <property type="match status" value="1"/>
</dbReference>
<dbReference type="InterPro" id="IPR050173">
    <property type="entry name" value="ABC_transporter_C-like"/>
</dbReference>
<sequence length="1316" mass="147349">MPNQFDSNVNNDLKYSDISFSSYVFFNFMNPIVSLGRKTQLNISDSIKLPVYINPKSQSERVLSYVMENPNTKKNSLLKILAFLNWKFLVLSGYLKFIRDFLSSTQPILLGLLIKFLTEYSSDGVIPISYGYFYAVSMFLVSLSLLLLNQHYKNITNLTTISVRASLIPAVYTKTLSLRSDYFLTNSVGKITNHMSSDASRVSSFFDIFHSIWSIPFQILLTLYILYTTIGISAFVGLIAIAMSIPLNSNLIKRARTANRNLTKFKDERIKYISELISNIKLIKMFSWETPMIDKITKIREDQELNSLKGLGIIWSIVSFVFGLIPHIVSLFTLGFYALFDNKSHGPLDARLIFVSLTLLNNLRFSLTHAPMIFSSFVEIFYSQERLMKFLTEPEFERNIPNDIDFSKKSKSTNSNQEMVTDENSLLVGSSKSYNSLDTNQPSQNLINTYYSLVMDKTVFYWDTETDFKLEISLELKKQECVAVIGSIGSGKSSLVSAIVGEMIKESGNILINGSIAYAPQTPWIMNATLRDNITFGQFYDKSFYDLVIEACELELDISTLPAGDMTEIGERGVNLSGGQKARVSMARAIYSKPEIILLDDTLSALDVSVGKRVFDRVIGPNGILKKSTRIVVTHSMQYISDFDRIIILKNGKIAASDKYSPEIHSMLQEMNFLNSEDRINEDYLSLGSTDLKAGNLTSNIDTGPLTADTNNPDSSKIITVEELGIGSVKWTTYGSFLRDCGLLNVFWCSILLVLTSACGIIANFTLKDWADSNKDKIKFKHSIVDSSVGFLLTYAFFGILGSIFSAILAYVLRAVCSINSAKITHSLMLRGIVNSPMTFFNSTPQGRILNRFSADQTAIDSILPSTFLMWASSIMSSLSSIIVISYMFPEFIIFAIPLTSVYLLVQEFYLYTSRQLKRISSTLLSPIYAHFTESVVGITTIRAFGKQEMFKNSNENKLDNYLSADLTFKSLGLWQSTRIESLGTLIVLFSSLLGVFYLQYFKNLDSALAALTIVYSLQFTSSLSRSVDSYCTVETNLISIERVSEYSNLPSEFTETKRSMENVFTGNDVESEWPKTGEIIVDDLFVRYKSSLPPVLKGISFQIKGGERVGVIGRTGSGKSTLASALFRLIEPEKGGILIDGIDTESIDLKRLRNGISIIPQESYLFSGTLRYNLDPMGQYTDEELWRVIEMVSLKEIVDSRSGGLEMSISNDGTNFSGGQKQLICLARVLLKKNKILILDEATASVDLATESILSDAIGRMLGDSTVVIIAHRLENVISCDKLMYFDEGLLIETGVPSELLKDEKSSFYKLYNKL</sequence>
<dbReference type="EMBL" id="LSSL01006465">
    <property type="protein sequence ID" value="OLY78429.1"/>
    <property type="molecule type" value="Genomic_DNA"/>
</dbReference>
<feature type="domain" description="ABC transporter" evidence="10">
    <location>
        <begin position="1080"/>
        <end position="1314"/>
    </location>
</feature>
<comment type="subcellular location">
    <subcellularLocation>
        <location evidence="1">Membrane</location>
        <topology evidence="1">Multi-pass membrane protein</topology>
    </subcellularLocation>
</comment>
<keyword evidence="8 9" id="KW-0472">Membrane</keyword>
<dbReference type="FunFam" id="1.20.1560.10:FF:000013">
    <property type="entry name" value="ABC transporter C family member 2"/>
    <property type="match status" value="1"/>
</dbReference>
<protein>
    <submittedName>
        <fullName evidence="12">Metal resistance protein YCF1</fullName>
    </submittedName>
</protein>
<dbReference type="GO" id="GO:0005524">
    <property type="term" value="F:ATP binding"/>
    <property type="evidence" value="ECO:0007669"/>
    <property type="project" value="UniProtKB-KW"/>
</dbReference>
<keyword evidence="4" id="KW-0677">Repeat</keyword>
<dbReference type="STRING" id="133383.A0A1R0GNI8"/>
<evidence type="ECO:0000256" key="5">
    <source>
        <dbReference type="ARBA" id="ARBA00022741"/>
    </source>
</evidence>
<keyword evidence="3 9" id="KW-0812">Transmembrane</keyword>
<dbReference type="InterPro" id="IPR036640">
    <property type="entry name" value="ABC1_TM_sf"/>
</dbReference>
<evidence type="ECO:0000256" key="8">
    <source>
        <dbReference type="ARBA" id="ARBA00023136"/>
    </source>
</evidence>
<name>A0A1R0GNI8_9FUNG</name>
<dbReference type="CDD" id="cd18580">
    <property type="entry name" value="ABC_6TM_ABCC_D2"/>
    <property type="match status" value="1"/>
</dbReference>
<feature type="transmembrane region" description="Helical" evidence="9">
    <location>
        <begin position="313"/>
        <end position="340"/>
    </location>
</feature>
<keyword evidence="6" id="KW-0067">ATP-binding</keyword>
<dbReference type="InterPro" id="IPR027417">
    <property type="entry name" value="P-loop_NTPase"/>
</dbReference>
<dbReference type="GO" id="GO:0016020">
    <property type="term" value="C:membrane"/>
    <property type="evidence" value="ECO:0007669"/>
    <property type="project" value="UniProtKB-SubCell"/>
</dbReference>
<evidence type="ECO:0000313" key="12">
    <source>
        <dbReference type="EMBL" id="OLY78429.1"/>
    </source>
</evidence>
<dbReference type="Pfam" id="PF00664">
    <property type="entry name" value="ABC_membrane"/>
    <property type="match status" value="2"/>
</dbReference>
<keyword evidence="5" id="KW-0547">Nucleotide-binding</keyword>
<dbReference type="Proteomes" id="UP000187455">
    <property type="component" value="Unassembled WGS sequence"/>
</dbReference>
<evidence type="ECO:0000256" key="2">
    <source>
        <dbReference type="ARBA" id="ARBA00022448"/>
    </source>
</evidence>
<evidence type="ECO:0000256" key="7">
    <source>
        <dbReference type="ARBA" id="ARBA00022989"/>
    </source>
</evidence>
<evidence type="ECO:0000313" key="13">
    <source>
        <dbReference type="Proteomes" id="UP000187455"/>
    </source>
</evidence>
<feature type="transmembrane region" description="Helical" evidence="9">
    <location>
        <begin position="787"/>
        <end position="813"/>
    </location>
</feature>
<keyword evidence="13" id="KW-1185">Reference proteome</keyword>
<organism evidence="12 13">
    <name type="scientific">Smittium mucronatum</name>
    <dbReference type="NCBI Taxonomy" id="133383"/>
    <lineage>
        <taxon>Eukaryota</taxon>
        <taxon>Fungi</taxon>
        <taxon>Fungi incertae sedis</taxon>
        <taxon>Zoopagomycota</taxon>
        <taxon>Kickxellomycotina</taxon>
        <taxon>Harpellomycetes</taxon>
        <taxon>Harpellales</taxon>
        <taxon>Legeriomycetaceae</taxon>
        <taxon>Smittium</taxon>
    </lineage>
</organism>
<dbReference type="PANTHER" id="PTHR24223">
    <property type="entry name" value="ATP-BINDING CASSETTE SUB-FAMILY C"/>
    <property type="match status" value="1"/>
</dbReference>
<feature type="transmembrane region" description="Helical" evidence="9">
    <location>
        <begin position="983"/>
        <end position="1002"/>
    </location>
</feature>
<dbReference type="Gene3D" id="3.40.50.300">
    <property type="entry name" value="P-loop containing nucleotide triphosphate hydrolases"/>
    <property type="match status" value="2"/>
</dbReference>
<dbReference type="InterPro" id="IPR011527">
    <property type="entry name" value="ABC1_TM_dom"/>
</dbReference>
<dbReference type="PROSITE" id="PS00211">
    <property type="entry name" value="ABC_TRANSPORTER_1"/>
    <property type="match status" value="2"/>
</dbReference>
<gene>
    <name evidence="12" type="ORF">AYI68_g7523</name>
</gene>
<feature type="transmembrane region" description="Helical" evidence="9">
    <location>
        <begin position="130"/>
        <end position="148"/>
    </location>
</feature>
<dbReference type="FunFam" id="3.40.50.300:FF:000997">
    <property type="entry name" value="Multidrug resistance-associated protein 1"/>
    <property type="match status" value="1"/>
</dbReference>
<evidence type="ECO:0000256" key="9">
    <source>
        <dbReference type="SAM" id="Phobius"/>
    </source>
</evidence>
<dbReference type="SMART" id="SM00382">
    <property type="entry name" value="AAA"/>
    <property type="match status" value="2"/>
</dbReference>
<dbReference type="FunFam" id="1.20.1560.10:FF:000006">
    <property type="entry name" value="ATP-binding cassette, sub-family C (CFTR/MRP), member 9"/>
    <property type="match status" value="1"/>
</dbReference>
<keyword evidence="7 9" id="KW-1133">Transmembrane helix</keyword>
<feature type="transmembrane region" description="Helical" evidence="9">
    <location>
        <begin position="893"/>
        <end position="912"/>
    </location>
</feature>
<feature type="transmembrane region" description="Helical" evidence="9">
    <location>
        <begin position="746"/>
        <end position="767"/>
    </location>
</feature>
<dbReference type="InterPro" id="IPR044746">
    <property type="entry name" value="ABCC_6TM_D1"/>
</dbReference>
<dbReference type="CDD" id="cd18579">
    <property type="entry name" value="ABC_6TM_ABCC_D1"/>
    <property type="match status" value="1"/>
</dbReference>
<dbReference type="CDD" id="cd03244">
    <property type="entry name" value="ABCC_MRP_domain2"/>
    <property type="match status" value="1"/>
</dbReference>
<feature type="transmembrane region" description="Helical" evidence="9">
    <location>
        <begin position="77"/>
        <end position="95"/>
    </location>
</feature>
<evidence type="ECO:0000256" key="1">
    <source>
        <dbReference type="ARBA" id="ARBA00004141"/>
    </source>
</evidence>
<dbReference type="Gene3D" id="1.20.1560.10">
    <property type="entry name" value="ABC transporter type 1, transmembrane domain"/>
    <property type="match status" value="2"/>
</dbReference>